<evidence type="ECO:0000259" key="3">
    <source>
        <dbReference type="PROSITE" id="PS50887"/>
    </source>
</evidence>
<organism evidence="4 5">
    <name type="scientific">Anaerorhabdus furcosa</name>
    <dbReference type="NCBI Taxonomy" id="118967"/>
    <lineage>
        <taxon>Bacteria</taxon>
        <taxon>Bacillati</taxon>
        <taxon>Bacillota</taxon>
        <taxon>Erysipelotrichia</taxon>
        <taxon>Erysipelotrichales</taxon>
        <taxon>Erysipelotrichaceae</taxon>
        <taxon>Anaerorhabdus</taxon>
    </lineage>
</organism>
<dbReference type="SMART" id="SM00448">
    <property type="entry name" value="REC"/>
    <property type="match status" value="1"/>
</dbReference>
<feature type="modified residue" description="4-aspartylphosphate" evidence="1">
    <location>
        <position position="54"/>
    </location>
</feature>
<evidence type="ECO:0000256" key="1">
    <source>
        <dbReference type="PROSITE-ProRule" id="PRU00169"/>
    </source>
</evidence>
<keyword evidence="5" id="KW-1185">Reference proteome</keyword>
<dbReference type="InterPro" id="IPR050469">
    <property type="entry name" value="Diguanylate_Cyclase"/>
</dbReference>
<dbReference type="CDD" id="cd01949">
    <property type="entry name" value="GGDEF"/>
    <property type="match status" value="1"/>
</dbReference>
<dbReference type="RefSeq" id="WP_078710637.1">
    <property type="nucleotide sequence ID" value="NZ_FUWY01000001.1"/>
</dbReference>
<evidence type="ECO:0000259" key="2">
    <source>
        <dbReference type="PROSITE" id="PS50110"/>
    </source>
</evidence>
<dbReference type="PROSITE" id="PS50887">
    <property type="entry name" value="GGDEF"/>
    <property type="match status" value="1"/>
</dbReference>
<dbReference type="Gene3D" id="3.40.50.2300">
    <property type="match status" value="1"/>
</dbReference>
<sequence>MKDTILIVEDVDVNRKILIECLTNKYNYLQASNGKEALDILEDNYQDIHAILLDIVMPVMDGYEFLEQFKKIKEYQEIPVIAMTGIESKHVEERIIEAGAIDFLEKPYNPAIIRNRLKNTLELTRAIRAGRTDGLTGLLNRAAFRHEIETYLIESKKPAALMIIDIDNFKRVNDVYGHFFGDKVLIEFANIMLDECHGEHAIGRLGGDEFIVLLKNIEYKEKAKEIADGIIRTFNKSMSQYEGEVPSCSIGISYYPEHGTSRSEIYLHADEALYNAKRLGKSKSCFYLEGQEILSRCESFVGKEWILDALNAYIYISDMETGYIYYANKKIASIIRDKAEFVEGDIATYFRLQSVINKINKEIRDKEELNKEFFVGDKKYILLASRTHWGVSNCAKVQAIIEVERE</sequence>
<dbReference type="SMART" id="SM00267">
    <property type="entry name" value="GGDEF"/>
    <property type="match status" value="1"/>
</dbReference>
<dbReference type="STRING" id="118967.SAMN02745191_0173"/>
<name>A0A1T4JY63_9FIRM</name>
<dbReference type="SUPFAM" id="SSF55073">
    <property type="entry name" value="Nucleotide cyclase"/>
    <property type="match status" value="1"/>
</dbReference>
<dbReference type="NCBIfam" id="TIGR00254">
    <property type="entry name" value="GGDEF"/>
    <property type="match status" value="1"/>
</dbReference>
<dbReference type="AlphaFoldDB" id="A0A1T4JY63"/>
<gene>
    <name evidence="4" type="ORF">SAMN02745191_0173</name>
</gene>
<dbReference type="InterPro" id="IPR011006">
    <property type="entry name" value="CheY-like_superfamily"/>
</dbReference>
<dbReference type="EMBL" id="FUWY01000001">
    <property type="protein sequence ID" value="SJZ35202.1"/>
    <property type="molecule type" value="Genomic_DNA"/>
</dbReference>
<dbReference type="GO" id="GO:0052621">
    <property type="term" value="F:diguanylate cyclase activity"/>
    <property type="evidence" value="ECO:0007669"/>
    <property type="project" value="TreeGrafter"/>
</dbReference>
<accession>A0A1T4JY63</accession>
<feature type="domain" description="GGDEF" evidence="3">
    <location>
        <begin position="157"/>
        <end position="289"/>
    </location>
</feature>
<evidence type="ECO:0000313" key="5">
    <source>
        <dbReference type="Proteomes" id="UP000243297"/>
    </source>
</evidence>
<dbReference type="GO" id="GO:0000160">
    <property type="term" value="P:phosphorelay signal transduction system"/>
    <property type="evidence" value="ECO:0007669"/>
    <property type="project" value="InterPro"/>
</dbReference>
<evidence type="ECO:0000313" key="4">
    <source>
        <dbReference type="EMBL" id="SJZ35202.1"/>
    </source>
</evidence>
<dbReference type="SUPFAM" id="SSF52172">
    <property type="entry name" value="CheY-like"/>
    <property type="match status" value="1"/>
</dbReference>
<dbReference type="InterPro" id="IPR043128">
    <property type="entry name" value="Rev_trsase/Diguanyl_cyclase"/>
</dbReference>
<dbReference type="Proteomes" id="UP000243297">
    <property type="component" value="Unassembled WGS sequence"/>
</dbReference>
<dbReference type="OrthoDB" id="9790442at2"/>
<dbReference type="PANTHER" id="PTHR45138:SF24">
    <property type="entry name" value="DIGUANYLATE CYCLASE DGCC-RELATED"/>
    <property type="match status" value="1"/>
</dbReference>
<reference evidence="5" key="1">
    <citation type="submission" date="2017-02" db="EMBL/GenBank/DDBJ databases">
        <authorList>
            <person name="Varghese N."/>
            <person name="Submissions S."/>
        </authorList>
    </citation>
    <scope>NUCLEOTIDE SEQUENCE [LARGE SCALE GENOMIC DNA]</scope>
    <source>
        <strain evidence="5">ATCC 25662</strain>
    </source>
</reference>
<proteinExistence type="predicted"/>
<dbReference type="GO" id="GO:1902201">
    <property type="term" value="P:negative regulation of bacterial-type flagellum-dependent cell motility"/>
    <property type="evidence" value="ECO:0007669"/>
    <property type="project" value="TreeGrafter"/>
</dbReference>
<keyword evidence="1" id="KW-0597">Phosphoprotein</keyword>
<dbReference type="PANTHER" id="PTHR45138">
    <property type="entry name" value="REGULATORY COMPONENTS OF SENSORY TRANSDUCTION SYSTEM"/>
    <property type="match status" value="1"/>
</dbReference>
<dbReference type="InterPro" id="IPR000160">
    <property type="entry name" value="GGDEF_dom"/>
</dbReference>
<dbReference type="Pfam" id="PF00072">
    <property type="entry name" value="Response_reg"/>
    <property type="match status" value="1"/>
</dbReference>
<dbReference type="GO" id="GO:0043709">
    <property type="term" value="P:cell adhesion involved in single-species biofilm formation"/>
    <property type="evidence" value="ECO:0007669"/>
    <property type="project" value="TreeGrafter"/>
</dbReference>
<dbReference type="Pfam" id="PF00990">
    <property type="entry name" value="GGDEF"/>
    <property type="match status" value="1"/>
</dbReference>
<dbReference type="InterPro" id="IPR001789">
    <property type="entry name" value="Sig_transdc_resp-reg_receiver"/>
</dbReference>
<dbReference type="Gene3D" id="3.30.70.270">
    <property type="match status" value="1"/>
</dbReference>
<protein>
    <submittedName>
        <fullName evidence="4">Diguanylate cyclase (GGDEF) domain-containing protein</fullName>
    </submittedName>
</protein>
<dbReference type="InterPro" id="IPR029787">
    <property type="entry name" value="Nucleotide_cyclase"/>
</dbReference>
<dbReference type="PROSITE" id="PS50110">
    <property type="entry name" value="RESPONSE_REGULATORY"/>
    <property type="match status" value="1"/>
</dbReference>
<feature type="domain" description="Response regulatory" evidence="2">
    <location>
        <begin position="4"/>
        <end position="121"/>
    </location>
</feature>
<dbReference type="GO" id="GO:0005886">
    <property type="term" value="C:plasma membrane"/>
    <property type="evidence" value="ECO:0007669"/>
    <property type="project" value="TreeGrafter"/>
</dbReference>